<dbReference type="Proteomes" id="UP000198500">
    <property type="component" value="Unassembled WGS sequence"/>
</dbReference>
<dbReference type="RefSeq" id="WP_092570024.1">
    <property type="nucleotide sequence ID" value="NZ_BMXH01000010.1"/>
</dbReference>
<dbReference type="OrthoDB" id="9811884at2"/>
<dbReference type="EMBL" id="FNNI01000006">
    <property type="protein sequence ID" value="SDX53156.1"/>
    <property type="molecule type" value="Genomic_DNA"/>
</dbReference>
<keyword evidence="2 4" id="KW-0808">Transferase</keyword>
<dbReference type="SUPFAM" id="SSF53448">
    <property type="entry name" value="Nucleotide-diphospho-sugar transferases"/>
    <property type="match status" value="1"/>
</dbReference>
<protein>
    <submittedName>
        <fullName evidence="4">Glycosyltransferase involved in cell wall bisynthesis</fullName>
    </submittedName>
</protein>
<evidence type="ECO:0000256" key="1">
    <source>
        <dbReference type="ARBA" id="ARBA00022676"/>
    </source>
</evidence>
<dbReference type="Gene3D" id="3.90.550.10">
    <property type="entry name" value="Spore Coat Polysaccharide Biosynthesis Protein SpsA, Chain A"/>
    <property type="match status" value="1"/>
</dbReference>
<evidence type="ECO:0000259" key="3">
    <source>
        <dbReference type="Pfam" id="PF00535"/>
    </source>
</evidence>
<dbReference type="InterPro" id="IPR001173">
    <property type="entry name" value="Glyco_trans_2-like"/>
</dbReference>
<feature type="domain" description="Glycosyltransferase 2-like" evidence="3">
    <location>
        <begin position="15"/>
        <end position="128"/>
    </location>
</feature>
<dbReference type="STRING" id="574349.SAMN05443545_1067"/>
<evidence type="ECO:0000313" key="5">
    <source>
        <dbReference type="Proteomes" id="UP000198500"/>
    </source>
</evidence>
<dbReference type="InterPro" id="IPR029044">
    <property type="entry name" value="Nucleotide-diphossugar_trans"/>
</dbReference>
<dbReference type="AlphaFoldDB" id="A0A1H3CGF3"/>
<evidence type="ECO:0000313" key="4">
    <source>
        <dbReference type="EMBL" id="SDX53156.1"/>
    </source>
</evidence>
<dbReference type="Pfam" id="PF00535">
    <property type="entry name" value="Glycos_transf_2"/>
    <property type="match status" value="1"/>
</dbReference>
<sequence>MKSFNNMHDKGKVLSIIVPFFNSKNKCNKLLQTLAKIEDDEIELIFVDDGSIDGTLRYLEDYKNVLRCETKIVRQENKGPGGARNYGLNISTAAYVWFVDSDDDINQEAVDFFKKIYLNGYDFIDFNIQDDSNIYSSITFREGSYVVDDRAREKLLVRFGRATTKIIKKSILTENNILYPENCYYEDNPMNFFYPYHIRAFYKSDIVGYIYNKESESITRNIKVKKKFYDRMATASYGYSRVCSKAKNSEEKKIIEDRFINIYLFGTISSSNCISKAPGPGWVMALRVMKSYREQAIKFRIDKTPLKKLKKGKRYKSIFLALWLFSYLLPSQEKYFDRLHMEAWNKPIKYIY</sequence>
<dbReference type="PANTHER" id="PTHR22916">
    <property type="entry name" value="GLYCOSYLTRANSFERASE"/>
    <property type="match status" value="1"/>
</dbReference>
<reference evidence="4 5" key="1">
    <citation type="submission" date="2016-10" db="EMBL/GenBank/DDBJ databases">
        <authorList>
            <person name="de Groot N.N."/>
        </authorList>
    </citation>
    <scope>NUCLEOTIDE SEQUENCE [LARGE SCALE GENOMIC DNA]</scope>
    <source>
        <strain evidence="4 5">DSM 19219</strain>
    </source>
</reference>
<name>A0A1H3CGF3_9GAMM</name>
<accession>A0A1H3CGF3</accession>
<gene>
    <name evidence="4" type="ORF">SAMN05443545_1067</name>
</gene>
<proteinExistence type="predicted"/>
<dbReference type="PANTHER" id="PTHR22916:SF51">
    <property type="entry name" value="GLYCOSYLTRANSFERASE EPSH-RELATED"/>
    <property type="match status" value="1"/>
</dbReference>
<organism evidence="4 5">
    <name type="scientific">Aidingimonas halophila</name>
    <dbReference type="NCBI Taxonomy" id="574349"/>
    <lineage>
        <taxon>Bacteria</taxon>
        <taxon>Pseudomonadati</taxon>
        <taxon>Pseudomonadota</taxon>
        <taxon>Gammaproteobacteria</taxon>
        <taxon>Oceanospirillales</taxon>
        <taxon>Halomonadaceae</taxon>
        <taxon>Aidingimonas</taxon>
    </lineage>
</organism>
<keyword evidence="1" id="KW-0328">Glycosyltransferase</keyword>
<dbReference type="CDD" id="cd00761">
    <property type="entry name" value="Glyco_tranf_GTA_type"/>
    <property type="match status" value="1"/>
</dbReference>
<evidence type="ECO:0000256" key="2">
    <source>
        <dbReference type="ARBA" id="ARBA00022679"/>
    </source>
</evidence>
<keyword evidence="5" id="KW-1185">Reference proteome</keyword>
<dbReference type="GO" id="GO:0016758">
    <property type="term" value="F:hexosyltransferase activity"/>
    <property type="evidence" value="ECO:0007669"/>
    <property type="project" value="UniProtKB-ARBA"/>
</dbReference>